<evidence type="ECO:0000313" key="2">
    <source>
        <dbReference type="EMBL" id="MFK4271511.1"/>
    </source>
</evidence>
<name>A0ABW8M534_9ACTN</name>
<dbReference type="EMBL" id="JBJDQH010000018">
    <property type="protein sequence ID" value="MFK4271511.1"/>
    <property type="molecule type" value="Genomic_DNA"/>
</dbReference>
<comment type="caution">
    <text evidence="2">The sequence shown here is derived from an EMBL/GenBank/DDBJ whole genome shotgun (WGS) entry which is preliminary data.</text>
</comment>
<dbReference type="Proteomes" id="UP001620295">
    <property type="component" value="Unassembled WGS sequence"/>
</dbReference>
<keyword evidence="3" id="KW-1185">Reference proteome</keyword>
<dbReference type="RefSeq" id="WP_404748423.1">
    <property type="nucleotide sequence ID" value="NZ_JBJDQH010000018.1"/>
</dbReference>
<sequence>MHEVKRPPLPEEIRDLIIRLGAENSRWGFRRVHGELPRLGHKAGPATVRRVLRATGLGPAPRRQPARAEWAAFIKAQASGLLAANLFHADTVTLRRLYALFVMEVRTRTSISLRTADCQ</sequence>
<accession>A0ABW8M534</accession>
<dbReference type="InterPro" id="IPR025948">
    <property type="entry name" value="HTH-like_dom"/>
</dbReference>
<feature type="domain" description="HTH-like" evidence="1">
    <location>
        <begin position="11"/>
        <end position="63"/>
    </location>
</feature>
<dbReference type="Pfam" id="PF13276">
    <property type="entry name" value="HTH_21"/>
    <property type="match status" value="1"/>
</dbReference>
<evidence type="ECO:0000259" key="1">
    <source>
        <dbReference type="Pfam" id="PF13276"/>
    </source>
</evidence>
<evidence type="ECO:0000313" key="3">
    <source>
        <dbReference type="Proteomes" id="UP001620295"/>
    </source>
</evidence>
<protein>
    <submittedName>
        <fullName evidence="2">IS3 family transposase</fullName>
    </submittedName>
</protein>
<gene>
    <name evidence="2" type="ORF">ACI2L5_42395</name>
</gene>
<proteinExistence type="predicted"/>
<organism evidence="2 3">
    <name type="scientific">Streptomyces milbemycinicus</name>
    <dbReference type="NCBI Taxonomy" id="476552"/>
    <lineage>
        <taxon>Bacteria</taxon>
        <taxon>Bacillati</taxon>
        <taxon>Actinomycetota</taxon>
        <taxon>Actinomycetes</taxon>
        <taxon>Kitasatosporales</taxon>
        <taxon>Streptomycetaceae</taxon>
        <taxon>Streptomyces</taxon>
    </lineage>
</organism>
<reference evidence="2 3" key="1">
    <citation type="submission" date="2024-11" db="EMBL/GenBank/DDBJ databases">
        <title>The Natural Products Discovery Center: Release of the First 8490 Sequenced Strains for Exploring Actinobacteria Biosynthetic Diversity.</title>
        <authorList>
            <person name="Kalkreuter E."/>
            <person name="Kautsar S.A."/>
            <person name="Yang D."/>
            <person name="Bader C.D."/>
            <person name="Teijaro C.N."/>
            <person name="Fluegel L."/>
            <person name="Davis C.M."/>
            <person name="Simpson J.R."/>
            <person name="Lauterbach L."/>
            <person name="Steele A.D."/>
            <person name="Gui C."/>
            <person name="Meng S."/>
            <person name="Li G."/>
            <person name="Viehrig K."/>
            <person name="Ye F."/>
            <person name="Su P."/>
            <person name="Kiefer A.F."/>
            <person name="Nichols A."/>
            <person name="Cepeda A.J."/>
            <person name="Yan W."/>
            <person name="Fan B."/>
            <person name="Jiang Y."/>
            <person name="Adhikari A."/>
            <person name="Zheng C.-J."/>
            <person name="Schuster L."/>
            <person name="Cowan T.M."/>
            <person name="Smanski M.J."/>
            <person name="Chevrette M.G."/>
            <person name="De Carvalho L.P.S."/>
            <person name="Shen B."/>
        </authorList>
    </citation>
    <scope>NUCLEOTIDE SEQUENCE [LARGE SCALE GENOMIC DNA]</scope>
    <source>
        <strain evidence="2 3">NPDC020863</strain>
    </source>
</reference>